<reference evidence="3 4" key="1">
    <citation type="submission" date="2018-10" db="EMBL/GenBank/DDBJ databases">
        <title>Complete genome sequence of Malassezia restricta CBS 7877.</title>
        <authorList>
            <person name="Morand S.C."/>
            <person name="Bertignac M."/>
            <person name="Iltis A."/>
            <person name="Kolder I."/>
            <person name="Pirovano W."/>
            <person name="Jourdain R."/>
            <person name="Clavaud C."/>
        </authorList>
    </citation>
    <scope>NUCLEOTIDE SEQUENCE [LARGE SCALE GENOMIC DNA]</scope>
    <source>
        <strain evidence="3 4">CBS 7877</strain>
    </source>
</reference>
<feature type="compositionally biased region" description="Basic and acidic residues" evidence="1">
    <location>
        <begin position="8"/>
        <end position="25"/>
    </location>
</feature>
<feature type="transmembrane region" description="Helical" evidence="2">
    <location>
        <begin position="219"/>
        <end position="238"/>
    </location>
</feature>
<dbReference type="AlphaFoldDB" id="A0A3G2S2L1"/>
<feature type="transmembrane region" description="Helical" evidence="2">
    <location>
        <begin position="273"/>
        <end position="296"/>
    </location>
</feature>
<dbReference type="Proteomes" id="UP000269793">
    <property type="component" value="Chromosome I"/>
</dbReference>
<protein>
    <submittedName>
        <fullName evidence="3">Uncharacterized protein</fullName>
    </submittedName>
</protein>
<evidence type="ECO:0000313" key="4">
    <source>
        <dbReference type="Proteomes" id="UP000269793"/>
    </source>
</evidence>
<dbReference type="PANTHER" id="PTHR37992:SF1">
    <property type="entry name" value="DUF1774-DOMAIN-CONTAINING PROTEIN"/>
    <property type="match status" value="1"/>
</dbReference>
<feature type="transmembrane region" description="Helical" evidence="2">
    <location>
        <begin position="117"/>
        <end position="137"/>
    </location>
</feature>
<keyword evidence="4" id="KW-1185">Reference proteome</keyword>
<evidence type="ECO:0000313" key="3">
    <source>
        <dbReference type="EMBL" id="AYO41669.1"/>
    </source>
</evidence>
<keyword evidence="2" id="KW-1133">Transmembrane helix</keyword>
<feature type="transmembrane region" description="Helical" evidence="2">
    <location>
        <begin position="83"/>
        <end position="105"/>
    </location>
</feature>
<evidence type="ECO:0000256" key="2">
    <source>
        <dbReference type="SAM" id="Phobius"/>
    </source>
</evidence>
<keyword evidence="2" id="KW-0472">Membrane</keyword>
<feature type="transmembrane region" description="Helical" evidence="2">
    <location>
        <begin position="144"/>
        <end position="164"/>
    </location>
</feature>
<dbReference type="EMBL" id="CP033148">
    <property type="protein sequence ID" value="AYO41669.1"/>
    <property type="molecule type" value="Genomic_DNA"/>
</dbReference>
<dbReference type="STRING" id="425264.A0A3G2S2L1"/>
<name>A0A3G2S2L1_MALR7</name>
<feature type="transmembrane region" description="Helical" evidence="2">
    <location>
        <begin position="42"/>
        <end position="62"/>
    </location>
</feature>
<dbReference type="InterPro" id="IPR013920">
    <property type="entry name" value="DUF1774_fun"/>
</dbReference>
<feature type="transmembrane region" description="Helical" evidence="2">
    <location>
        <begin position="187"/>
        <end position="207"/>
    </location>
</feature>
<feature type="region of interest" description="Disordered" evidence="1">
    <location>
        <begin position="1"/>
        <end position="26"/>
    </location>
</feature>
<dbReference type="PANTHER" id="PTHR37992">
    <property type="entry name" value="EXPRESSED PROTEIN"/>
    <property type="match status" value="1"/>
</dbReference>
<sequence length="348" mass="39313">MNQVAVRQRADERRIDVHGNEEENQHVPLTPRQRASLRFLQINTPMSLLCCIATGLISTLIVPSMHYVFRSQPTYFTMAPRMFLAYSIVMLFFEFGFCLLSLITPNPHTQRCIVQGAGSRLALSNYILSMWLLCRIIDTNMTMILGSIVLVGILLLTATNGLVLRTKYRPRWVHPFELLLVHVPNKLVLLLVGQVLLWDQLMLTWGWDRSMGRHALGEGLWFAALVQSLIGIALVVWISLTSDVSVYLASVFLDIAVLKFHKMPVIGPNSRPFVLSIILSVSMGLRTIALILPMMLDNGFLVICHTHRRHLPEERYDEAVVAPASLPPAEQNERTRLLASRDMAYGTT</sequence>
<keyword evidence="2" id="KW-0812">Transmembrane</keyword>
<evidence type="ECO:0000256" key="1">
    <source>
        <dbReference type="SAM" id="MobiDB-lite"/>
    </source>
</evidence>
<organism evidence="3 4">
    <name type="scientific">Malassezia restricta (strain ATCC 96810 / NBRC 103918 / CBS 7877)</name>
    <name type="common">Seborrheic dermatitis infection agent</name>
    <dbReference type="NCBI Taxonomy" id="425264"/>
    <lineage>
        <taxon>Eukaryota</taxon>
        <taxon>Fungi</taxon>
        <taxon>Dikarya</taxon>
        <taxon>Basidiomycota</taxon>
        <taxon>Ustilaginomycotina</taxon>
        <taxon>Malasseziomycetes</taxon>
        <taxon>Malasseziales</taxon>
        <taxon>Malasseziaceae</taxon>
        <taxon>Malassezia</taxon>
    </lineage>
</organism>
<accession>A0A3G2S2L1</accession>
<proteinExistence type="predicted"/>
<dbReference type="VEuPathDB" id="FungiDB:DNF11_0719"/>
<dbReference type="OrthoDB" id="3342455at2759"/>
<gene>
    <name evidence="3" type="ORF">DNF11_0719</name>
</gene>